<comment type="caution">
    <text evidence="8">The sequence shown here is derived from an EMBL/GenBank/DDBJ whole genome shotgun (WGS) entry which is preliminary data.</text>
</comment>
<evidence type="ECO:0000256" key="5">
    <source>
        <dbReference type="ARBA" id="ARBA00023136"/>
    </source>
</evidence>
<feature type="transmembrane region" description="Helical" evidence="6">
    <location>
        <begin position="177"/>
        <end position="198"/>
    </location>
</feature>
<dbReference type="GO" id="GO:0004713">
    <property type="term" value="F:protein tyrosine kinase activity"/>
    <property type="evidence" value="ECO:0007669"/>
    <property type="project" value="TreeGrafter"/>
</dbReference>
<evidence type="ECO:0000313" key="9">
    <source>
        <dbReference type="Proteomes" id="UP000229030"/>
    </source>
</evidence>
<protein>
    <recommendedName>
        <fullName evidence="7">Polysaccharide chain length determinant N-terminal domain-containing protein</fullName>
    </recommendedName>
</protein>
<dbReference type="Proteomes" id="UP000229030">
    <property type="component" value="Unassembled WGS sequence"/>
</dbReference>
<keyword evidence="4 6" id="KW-1133">Transmembrane helix</keyword>
<accession>A0A2M7DED0</accession>
<feature type="domain" description="Polysaccharide chain length determinant N-terminal" evidence="7">
    <location>
        <begin position="5"/>
        <end position="85"/>
    </location>
</feature>
<dbReference type="PANTHER" id="PTHR32309:SF13">
    <property type="entry name" value="FERRIC ENTEROBACTIN TRANSPORT PROTEIN FEPE"/>
    <property type="match status" value="1"/>
</dbReference>
<keyword evidence="5 6" id="KW-0472">Membrane</keyword>
<name>A0A2M7DED0_9BACT</name>
<dbReference type="AlphaFoldDB" id="A0A2M7DED0"/>
<dbReference type="GO" id="GO:0005886">
    <property type="term" value="C:plasma membrane"/>
    <property type="evidence" value="ECO:0007669"/>
    <property type="project" value="UniProtKB-SubCell"/>
</dbReference>
<evidence type="ECO:0000256" key="2">
    <source>
        <dbReference type="ARBA" id="ARBA00022475"/>
    </source>
</evidence>
<dbReference type="EMBL" id="PETV01000037">
    <property type="protein sequence ID" value="PIV47213.1"/>
    <property type="molecule type" value="Genomic_DNA"/>
</dbReference>
<evidence type="ECO:0000259" key="7">
    <source>
        <dbReference type="Pfam" id="PF02706"/>
    </source>
</evidence>
<dbReference type="Pfam" id="PF02706">
    <property type="entry name" value="Wzz"/>
    <property type="match status" value="1"/>
</dbReference>
<evidence type="ECO:0000256" key="4">
    <source>
        <dbReference type="ARBA" id="ARBA00022989"/>
    </source>
</evidence>
<keyword evidence="2" id="KW-1003">Cell membrane</keyword>
<keyword evidence="3 6" id="KW-0812">Transmembrane</keyword>
<proteinExistence type="predicted"/>
<sequence>MEMTDFLSLIKKKRGTIASLVFIFLILASILTIIQPIKYGSSAQVLVIQNFANADPYQASKSTEYLSNILAKVVYSNSFFENVLSSGYFVDKNYFGKTVKDQMKAWSKTVSAKAINDSGIISLAVYHTDRAQAESIAQAIIYTLQTKHGLYHGNGSNVSIKIIDEPITSNYPVKPNLILNLGLALVLGLLFSLVYIYLLPEEKYSFRLIPKSTKKPVEPIRQFAMPAPDFEAAESDVQEKEIEYDNDDLDIHEEIARQGNMKNIFGRHDFND</sequence>
<dbReference type="PANTHER" id="PTHR32309">
    <property type="entry name" value="TYROSINE-PROTEIN KINASE"/>
    <property type="match status" value="1"/>
</dbReference>
<evidence type="ECO:0000313" key="8">
    <source>
        <dbReference type="EMBL" id="PIV47213.1"/>
    </source>
</evidence>
<evidence type="ECO:0000256" key="3">
    <source>
        <dbReference type="ARBA" id="ARBA00022692"/>
    </source>
</evidence>
<dbReference type="InterPro" id="IPR003856">
    <property type="entry name" value="LPS_length_determ_N"/>
</dbReference>
<organism evidence="8 9">
    <name type="scientific">bacterium (Candidatus Gribaldobacteria) CG02_land_8_20_14_3_00_41_15</name>
    <dbReference type="NCBI Taxonomy" id="2014270"/>
    <lineage>
        <taxon>Bacteria</taxon>
        <taxon>Candidatus Gribaldobacteria</taxon>
    </lineage>
</organism>
<gene>
    <name evidence="8" type="ORF">COS21_01145</name>
</gene>
<reference evidence="9" key="1">
    <citation type="submission" date="2017-09" db="EMBL/GenBank/DDBJ databases">
        <title>Depth-based differentiation of microbial function through sediment-hosted aquifers and enrichment of novel symbionts in the deep terrestrial subsurface.</title>
        <authorList>
            <person name="Probst A.J."/>
            <person name="Ladd B."/>
            <person name="Jarett J.K."/>
            <person name="Geller-Mcgrath D.E."/>
            <person name="Sieber C.M.K."/>
            <person name="Emerson J.B."/>
            <person name="Anantharaman K."/>
            <person name="Thomas B.C."/>
            <person name="Malmstrom R."/>
            <person name="Stieglmeier M."/>
            <person name="Klingl A."/>
            <person name="Woyke T."/>
            <person name="Ryan C.M."/>
            <person name="Banfield J.F."/>
        </authorList>
    </citation>
    <scope>NUCLEOTIDE SEQUENCE [LARGE SCALE GENOMIC DNA]</scope>
</reference>
<dbReference type="InterPro" id="IPR050445">
    <property type="entry name" value="Bact_polysacc_biosynth/exp"/>
</dbReference>
<evidence type="ECO:0000256" key="1">
    <source>
        <dbReference type="ARBA" id="ARBA00004651"/>
    </source>
</evidence>
<evidence type="ECO:0000256" key="6">
    <source>
        <dbReference type="SAM" id="Phobius"/>
    </source>
</evidence>
<comment type="subcellular location">
    <subcellularLocation>
        <location evidence="1">Cell membrane</location>
        <topology evidence="1">Multi-pass membrane protein</topology>
    </subcellularLocation>
</comment>